<dbReference type="Pfam" id="PF14522">
    <property type="entry name" value="Cytochrome_C7"/>
    <property type="match status" value="4"/>
</dbReference>
<organism evidence="3 4">
    <name type="scientific">Geobacter pickeringii</name>
    <dbReference type="NCBI Taxonomy" id="345632"/>
    <lineage>
        <taxon>Bacteria</taxon>
        <taxon>Pseudomonadati</taxon>
        <taxon>Thermodesulfobacteriota</taxon>
        <taxon>Desulfuromonadia</taxon>
        <taxon>Geobacterales</taxon>
        <taxon>Geobacteraceae</taxon>
        <taxon>Geobacter</taxon>
    </lineage>
</organism>
<evidence type="ECO:0000313" key="3">
    <source>
        <dbReference type="EMBL" id="AJE03495.1"/>
    </source>
</evidence>
<dbReference type="RefSeq" id="WP_039742475.1">
    <property type="nucleotide sequence ID" value="NZ_CP009788.1"/>
</dbReference>
<feature type="chain" id="PRO_5002112662" evidence="1">
    <location>
        <begin position="23"/>
        <end position="340"/>
    </location>
</feature>
<feature type="domain" description="Cytochrome c7-like" evidence="2">
    <location>
        <begin position="278"/>
        <end position="339"/>
    </location>
</feature>
<sequence length="340" mass="37163">MKFRFATLITLVLMFAALPAFAKETKDISFKLRNAEPVVFSHDYHLAKYNNNCRICHNALFNLKSRKSYTMAEMEKGKSCGACHTGMKAFSVADEAECNRCHKGKPRPVVYRTKGAGEAVFKHEVHLSKLGNKCRTCHANKAITGTRNTTMAQMEKGKSCGVCHDGKKAFTVAGNCGNCHKGMTPPKTVAFKVKGVAEALFSHDVHLSMFKCADCHTKLFQYKAGAKHFAMADMEKGKSCGACHNGKDAFASTGDCSKCHPGLKPAVITWKTSMGEAAFSHEIHLGMFKCADCHTKIFKYKKGSAPATMAQMETGKSCGACHNGKDAFSVKDDCVKCHKM</sequence>
<dbReference type="InterPro" id="IPR036280">
    <property type="entry name" value="Multihaem_cyt_sf"/>
</dbReference>
<evidence type="ECO:0000259" key="2">
    <source>
        <dbReference type="Pfam" id="PF14522"/>
    </source>
</evidence>
<feature type="signal peptide" evidence="1">
    <location>
        <begin position="1"/>
        <end position="22"/>
    </location>
</feature>
<keyword evidence="1" id="KW-0732">Signal</keyword>
<feature type="domain" description="Cytochrome c7-like" evidence="2">
    <location>
        <begin position="120"/>
        <end position="181"/>
    </location>
</feature>
<evidence type="ECO:0000256" key="1">
    <source>
        <dbReference type="SAM" id="SignalP"/>
    </source>
</evidence>
<keyword evidence="4" id="KW-1185">Reference proteome</keyword>
<dbReference type="STRING" id="345632.GPICK_09160"/>
<dbReference type="AlphaFoldDB" id="A0A0B5BG51"/>
<reference evidence="3 4" key="1">
    <citation type="journal article" date="2015" name="Genome Announc.">
        <title>Complete Genome of Geobacter pickeringii G13T, a Metal-Reducing Isolate from Sedimentary Kaolin Deposits.</title>
        <authorList>
            <person name="Badalamenti J.P."/>
            <person name="Bond D.R."/>
        </authorList>
    </citation>
    <scope>NUCLEOTIDE SEQUENCE [LARGE SCALE GENOMIC DNA]</scope>
    <source>
        <strain evidence="3 4">G13</strain>
    </source>
</reference>
<accession>A0A0B5BG51</accession>
<dbReference type="Gene3D" id="3.90.10.10">
    <property type="entry name" value="Cytochrome C3"/>
    <property type="match status" value="4"/>
</dbReference>
<dbReference type="KEGG" id="gpi:GPICK_09160"/>
<dbReference type="PANTHER" id="PTHR39425">
    <property type="entry name" value="LIPOPROTEIN CYTOCHROME C"/>
    <property type="match status" value="1"/>
</dbReference>
<dbReference type="Proteomes" id="UP000057609">
    <property type="component" value="Chromosome"/>
</dbReference>
<feature type="domain" description="Cytochrome c7-like" evidence="2">
    <location>
        <begin position="38"/>
        <end position="103"/>
    </location>
</feature>
<proteinExistence type="predicted"/>
<dbReference type="PANTHER" id="PTHR39425:SF1">
    <property type="entry name" value="CYTOCHROME C7-LIKE DOMAIN-CONTAINING PROTEIN"/>
    <property type="match status" value="1"/>
</dbReference>
<gene>
    <name evidence="3" type="ORF">GPICK_09160</name>
</gene>
<protein>
    <submittedName>
        <fullName evidence="3">Cytochrome C</fullName>
    </submittedName>
</protein>
<dbReference type="HOGENOM" id="CLU_073018_0_0_7"/>
<name>A0A0B5BG51_9BACT</name>
<evidence type="ECO:0000313" key="4">
    <source>
        <dbReference type="Proteomes" id="UP000057609"/>
    </source>
</evidence>
<dbReference type="SUPFAM" id="SSF48695">
    <property type="entry name" value="Multiheme cytochromes"/>
    <property type="match status" value="2"/>
</dbReference>
<dbReference type="InterPro" id="IPR026352">
    <property type="entry name" value="Nanowire_3heme"/>
</dbReference>
<dbReference type="OrthoDB" id="5391425at2"/>
<dbReference type="InterPro" id="IPR029467">
    <property type="entry name" value="Cyt_c7-like"/>
</dbReference>
<dbReference type="EMBL" id="CP009788">
    <property type="protein sequence ID" value="AJE03495.1"/>
    <property type="molecule type" value="Genomic_DNA"/>
</dbReference>
<dbReference type="NCBIfam" id="TIGR04257">
    <property type="entry name" value="nanowire_3heme"/>
    <property type="match status" value="4"/>
</dbReference>
<feature type="domain" description="Cytochrome c7-like" evidence="2">
    <location>
        <begin position="200"/>
        <end position="260"/>
    </location>
</feature>